<dbReference type="Pfam" id="PF01047">
    <property type="entry name" value="MarR"/>
    <property type="match status" value="1"/>
</dbReference>
<evidence type="ECO:0000259" key="1">
    <source>
        <dbReference type="PROSITE" id="PS50995"/>
    </source>
</evidence>
<dbReference type="EMBL" id="NQWI01000085">
    <property type="protein sequence ID" value="PDW02150.1"/>
    <property type="molecule type" value="Genomic_DNA"/>
</dbReference>
<dbReference type="RefSeq" id="WP_097645007.1">
    <property type="nucleotide sequence ID" value="NZ_NQWI01000085.1"/>
</dbReference>
<accession>A0A2A6RH17</accession>
<dbReference type="PROSITE" id="PS50995">
    <property type="entry name" value="HTH_MARR_2"/>
    <property type="match status" value="1"/>
</dbReference>
<sequence length="181" mass="20589">MNETVATTRADYIAMIDDVIRQITWQSHKQLLQTLSRPEISLTMPQMVTLFAIRNAGTCRMSELAEVTQQSAGTLTGIVDRLILDHLVGRVRDLEDRRVVQVTLTPQGEERLALVEQARREDMEQILYNLRLNQLAELEGMLRMLLNGIHDLLNSHTITLNPPRISTRTTPVFTPFQSVQA</sequence>
<dbReference type="InterPro" id="IPR036390">
    <property type="entry name" value="WH_DNA-bd_sf"/>
</dbReference>
<dbReference type="Gene3D" id="1.10.10.10">
    <property type="entry name" value="Winged helix-like DNA-binding domain superfamily/Winged helix DNA-binding domain"/>
    <property type="match status" value="1"/>
</dbReference>
<keyword evidence="3" id="KW-1185">Reference proteome</keyword>
<dbReference type="InterPro" id="IPR036388">
    <property type="entry name" value="WH-like_DNA-bd_sf"/>
</dbReference>
<organism evidence="2 3">
    <name type="scientific">Candidatus Viridilinea mediisalina</name>
    <dbReference type="NCBI Taxonomy" id="2024553"/>
    <lineage>
        <taxon>Bacteria</taxon>
        <taxon>Bacillati</taxon>
        <taxon>Chloroflexota</taxon>
        <taxon>Chloroflexia</taxon>
        <taxon>Chloroflexales</taxon>
        <taxon>Chloroflexineae</taxon>
        <taxon>Oscillochloridaceae</taxon>
        <taxon>Candidatus Viridilinea</taxon>
    </lineage>
</organism>
<dbReference type="AlphaFoldDB" id="A0A2A6RH17"/>
<dbReference type="SMART" id="SM00347">
    <property type="entry name" value="HTH_MARR"/>
    <property type="match status" value="1"/>
</dbReference>
<name>A0A2A6RH17_9CHLR</name>
<dbReference type="Proteomes" id="UP000220527">
    <property type="component" value="Unassembled WGS sequence"/>
</dbReference>
<reference evidence="3" key="1">
    <citation type="submission" date="2017-08" db="EMBL/GenBank/DDBJ databases">
        <authorList>
            <person name="Grouzdev D.S."/>
            <person name="Gaisin V.A."/>
            <person name="Rysina M.S."/>
            <person name="Gorlenko V.M."/>
        </authorList>
    </citation>
    <scope>NUCLEOTIDE SEQUENCE [LARGE SCALE GENOMIC DNA]</scope>
    <source>
        <strain evidence="3">Kir15-3F</strain>
    </source>
</reference>
<evidence type="ECO:0000313" key="3">
    <source>
        <dbReference type="Proteomes" id="UP000220527"/>
    </source>
</evidence>
<dbReference type="PANTHER" id="PTHR33164">
    <property type="entry name" value="TRANSCRIPTIONAL REGULATOR, MARR FAMILY"/>
    <property type="match status" value="1"/>
</dbReference>
<dbReference type="OrthoDB" id="157758at2"/>
<comment type="caution">
    <text evidence="2">The sequence shown here is derived from an EMBL/GenBank/DDBJ whole genome shotgun (WGS) entry which is preliminary data.</text>
</comment>
<dbReference type="GO" id="GO:0003700">
    <property type="term" value="F:DNA-binding transcription factor activity"/>
    <property type="evidence" value="ECO:0007669"/>
    <property type="project" value="InterPro"/>
</dbReference>
<dbReference type="InterPro" id="IPR039422">
    <property type="entry name" value="MarR/SlyA-like"/>
</dbReference>
<dbReference type="SUPFAM" id="SSF46785">
    <property type="entry name" value="Winged helix' DNA-binding domain"/>
    <property type="match status" value="1"/>
</dbReference>
<dbReference type="InterPro" id="IPR000835">
    <property type="entry name" value="HTH_MarR-typ"/>
</dbReference>
<evidence type="ECO:0000313" key="2">
    <source>
        <dbReference type="EMBL" id="PDW02150.1"/>
    </source>
</evidence>
<dbReference type="PANTHER" id="PTHR33164:SF99">
    <property type="entry name" value="MARR FAMILY REGULATORY PROTEIN"/>
    <property type="match status" value="1"/>
</dbReference>
<dbReference type="GO" id="GO:0006950">
    <property type="term" value="P:response to stress"/>
    <property type="evidence" value="ECO:0007669"/>
    <property type="project" value="TreeGrafter"/>
</dbReference>
<dbReference type="PRINTS" id="PR00598">
    <property type="entry name" value="HTHMARR"/>
</dbReference>
<feature type="domain" description="HTH marR-type" evidence="1">
    <location>
        <begin position="9"/>
        <end position="147"/>
    </location>
</feature>
<proteinExistence type="predicted"/>
<gene>
    <name evidence="2" type="ORF">CJ255_15510</name>
</gene>
<protein>
    <submittedName>
        <fullName evidence="2">MarR family transcriptional regulator</fullName>
    </submittedName>
</protein>